<evidence type="ECO:0000256" key="2">
    <source>
        <dbReference type="SAM" id="MobiDB-lite"/>
    </source>
</evidence>
<dbReference type="AlphaFoldDB" id="A0A1R3RU23"/>
<dbReference type="EMBL" id="KV907496">
    <property type="protein sequence ID" value="OOF97962.1"/>
    <property type="molecule type" value="Genomic_DNA"/>
</dbReference>
<evidence type="ECO:0000313" key="4">
    <source>
        <dbReference type="Proteomes" id="UP000188318"/>
    </source>
</evidence>
<proteinExistence type="predicted"/>
<gene>
    <name evidence="3" type="ORF">ASPCADRAFT_128143</name>
</gene>
<dbReference type="Proteomes" id="UP000188318">
    <property type="component" value="Unassembled WGS sequence"/>
</dbReference>
<dbReference type="OMA" id="PIPCSNT"/>
<evidence type="ECO:0000256" key="1">
    <source>
        <dbReference type="SAM" id="Coils"/>
    </source>
</evidence>
<protein>
    <submittedName>
        <fullName evidence="3">Uncharacterized protein</fullName>
    </submittedName>
</protein>
<evidence type="ECO:0000313" key="3">
    <source>
        <dbReference type="EMBL" id="OOF97962.1"/>
    </source>
</evidence>
<reference evidence="4" key="1">
    <citation type="journal article" date="2017" name="Genome Biol.">
        <title>Comparative genomics reveals high biological diversity and specific adaptations in the industrially and medically important fungal genus Aspergillus.</title>
        <authorList>
            <person name="de Vries R.P."/>
            <person name="Riley R."/>
            <person name="Wiebenga A."/>
            <person name="Aguilar-Osorio G."/>
            <person name="Amillis S."/>
            <person name="Uchima C.A."/>
            <person name="Anderluh G."/>
            <person name="Asadollahi M."/>
            <person name="Askin M."/>
            <person name="Barry K."/>
            <person name="Battaglia E."/>
            <person name="Bayram O."/>
            <person name="Benocci T."/>
            <person name="Braus-Stromeyer S.A."/>
            <person name="Caldana C."/>
            <person name="Canovas D."/>
            <person name="Cerqueira G.C."/>
            <person name="Chen F."/>
            <person name="Chen W."/>
            <person name="Choi C."/>
            <person name="Clum A."/>
            <person name="Dos Santos R.A."/>
            <person name="Damasio A.R."/>
            <person name="Diallinas G."/>
            <person name="Emri T."/>
            <person name="Fekete E."/>
            <person name="Flipphi M."/>
            <person name="Freyberg S."/>
            <person name="Gallo A."/>
            <person name="Gournas C."/>
            <person name="Habgood R."/>
            <person name="Hainaut M."/>
            <person name="Harispe M.L."/>
            <person name="Henrissat B."/>
            <person name="Hilden K.S."/>
            <person name="Hope R."/>
            <person name="Hossain A."/>
            <person name="Karabika E."/>
            <person name="Karaffa L."/>
            <person name="Karanyi Z."/>
            <person name="Krasevec N."/>
            <person name="Kuo A."/>
            <person name="Kusch H."/>
            <person name="LaButti K."/>
            <person name="Lagendijk E.L."/>
            <person name="Lapidus A."/>
            <person name="Levasseur A."/>
            <person name="Lindquist E."/>
            <person name="Lipzen A."/>
            <person name="Logrieco A.F."/>
            <person name="MacCabe A."/>
            <person name="Maekelae M.R."/>
            <person name="Malavazi I."/>
            <person name="Melin P."/>
            <person name="Meyer V."/>
            <person name="Mielnichuk N."/>
            <person name="Miskei M."/>
            <person name="Molnar A.P."/>
            <person name="Mule G."/>
            <person name="Ngan C.Y."/>
            <person name="Orejas M."/>
            <person name="Orosz E."/>
            <person name="Ouedraogo J.P."/>
            <person name="Overkamp K.M."/>
            <person name="Park H.-S."/>
            <person name="Perrone G."/>
            <person name="Piumi F."/>
            <person name="Punt P.J."/>
            <person name="Ram A.F."/>
            <person name="Ramon A."/>
            <person name="Rauscher S."/>
            <person name="Record E."/>
            <person name="Riano-Pachon D.M."/>
            <person name="Robert V."/>
            <person name="Roehrig J."/>
            <person name="Ruller R."/>
            <person name="Salamov A."/>
            <person name="Salih N.S."/>
            <person name="Samson R.A."/>
            <person name="Sandor E."/>
            <person name="Sanguinetti M."/>
            <person name="Schuetze T."/>
            <person name="Sepcic K."/>
            <person name="Shelest E."/>
            <person name="Sherlock G."/>
            <person name="Sophianopoulou V."/>
            <person name="Squina F.M."/>
            <person name="Sun H."/>
            <person name="Susca A."/>
            <person name="Todd R.B."/>
            <person name="Tsang A."/>
            <person name="Unkles S.E."/>
            <person name="van de Wiele N."/>
            <person name="van Rossen-Uffink D."/>
            <person name="Oliveira J.V."/>
            <person name="Vesth T.C."/>
            <person name="Visser J."/>
            <person name="Yu J.-H."/>
            <person name="Zhou M."/>
            <person name="Andersen M.R."/>
            <person name="Archer D.B."/>
            <person name="Baker S.E."/>
            <person name="Benoit I."/>
            <person name="Brakhage A.A."/>
            <person name="Braus G.H."/>
            <person name="Fischer R."/>
            <person name="Frisvad J.C."/>
            <person name="Goldman G.H."/>
            <person name="Houbraken J."/>
            <person name="Oakley B."/>
            <person name="Pocsi I."/>
            <person name="Scazzocchio C."/>
            <person name="Seiboth B."/>
            <person name="vanKuyk P.A."/>
            <person name="Wortman J."/>
            <person name="Dyer P.S."/>
            <person name="Grigoriev I.V."/>
        </authorList>
    </citation>
    <scope>NUCLEOTIDE SEQUENCE [LARGE SCALE GENOMIC DNA]</scope>
    <source>
        <strain evidence="4">ITEM 5010</strain>
    </source>
</reference>
<feature type="region of interest" description="Disordered" evidence="2">
    <location>
        <begin position="496"/>
        <end position="523"/>
    </location>
</feature>
<name>A0A1R3RU23_ASPC5</name>
<keyword evidence="1" id="KW-0175">Coiled coil</keyword>
<dbReference type="OrthoDB" id="5421041at2759"/>
<sequence length="523" mass="58607">MPSTTASATVLSVASEAQSLDVKAFLGFFAQLKDLSPTVGFNMILAVHEENNALRGHLKSQEEQITGLKNKLRDCEWNKEVAMKEMFAMNEKERRNHHNTQIQMQELQNLLQVKEDCIKEKTAALDTKDVQLTKAKAEFKKQTESLVQAHQEISALQGNLKAKFSIIDQLKGTETGLKDKLSTAEEKVKVLGDKNLNLQQLLNNTRARLDTVEGFSAGYFEGDENPLIDNFTNLWQFAKTELHSQLKVDFSADAISNGPAWAKLKHCDIVRTHQIPIPCSNTQAAKQIRLAIILAVLAREIDRHIFQPCYITPEDTRIREILVELAVTNSEKESFCRSLLHSINVEAQEKALSLIIQTVVSRVLSYLENLLTETQRTSMHASLERIVQKAAEVWQPIRRAKKRYEPDFEQPGTNEYWLPFTLAENDRPEAQTVRDTQDEHALTIFPRLSVIEEDTVTTHTVVIQLGKSSSIVCAASSEMAKAPPNSSVVRVMAKSLVRSRSANSKGAHQPDGHPSAPKKANGK</sequence>
<organism evidence="3 4">
    <name type="scientific">Aspergillus carbonarius (strain ITEM 5010)</name>
    <dbReference type="NCBI Taxonomy" id="602072"/>
    <lineage>
        <taxon>Eukaryota</taxon>
        <taxon>Fungi</taxon>
        <taxon>Dikarya</taxon>
        <taxon>Ascomycota</taxon>
        <taxon>Pezizomycotina</taxon>
        <taxon>Eurotiomycetes</taxon>
        <taxon>Eurotiomycetidae</taxon>
        <taxon>Eurotiales</taxon>
        <taxon>Aspergillaceae</taxon>
        <taxon>Aspergillus</taxon>
        <taxon>Aspergillus subgen. Circumdati</taxon>
    </lineage>
</organism>
<feature type="coiled-coil region" evidence="1">
    <location>
        <begin position="51"/>
        <end position="110"/>
    </location>
</feature>
<accession>A0A1R3RU23</accession>
<dbReference type="VEuPathDB" id="FungiDB:ASPCADRAFT_128143"/>
<keyword evidence="4" id="KW-1185">Reference proteome</keyword>